<dbReference type="InterPro" id="IPR057767">
    <property type="entry name" value="UGSC-like_dom"/>
</dbReference>
<dbReference type="Pfam" id="PF24696">
    <property type="entry name" value="UGSC"/>
    <property type="match status" value="1"/>
</dbReference>
<dbReference type="Proteomes" id="UP000466966">
    <property type="component" value="Unassembled WGS sequence"/>
</dbReference>
<feature type="chain" id="PRO_5032490483" description="UGSC-like domain-containing protein" evidence="1">
    <location>
        <begin position="40"/>
        <end position="558"/>
    </location>
</feature>
<sequence>MRGRGRATRDLIAAAVHSRLSMMLAAAGLALAPMQGALAAGQDTAIAVLDPRGTLPPIELTPLANRLENLAGKRIAIIKSWPDNSGFDLALPRLVQHLEGQGARVQILDRNVTYSQDDPQLWATLQSGFDGYVYVAAASSSTTAYAFRWSATIERLGIPGVVVNFRELGSVGDLSNQRFGVAVRRAAFDYPPEQMEPAAFAQSLDAIVAGLVTPRTAAELRAGTGEAPPRPEVLLSADMAQVQERFHEMGLTDGLPIVPPTAELVAEMLTGTSHPPDEVVAPEFPPEGLIATVRDVAVNGVMAGCRPEHMPVLLASMEAFQKFNMNAILRSTNSFSFMQVVNGPIREQVGMNAGTNAVGPGNRANACMGRALRLFITNLGDGHFGTNLMAVIGSNSNYSFMFAENEERSPWPSLAEDAGFGPDESVLTLFTGGWAHAGNYGLGTGIADVPPDLARFQIVGGAALIVSPARAEALQAEGMSKSDLQAYLEQNACRPLGDLRLEGRFQDISAYAGQPEDTCVPRFAPGTIKVIVAGNDASPMMQAWSMYRPQSVSIDRWR</sequence>
<name>A0A844Z361_9SPHN</name>
<reference evidence="3 4" key="1">
    <citation type="submission" date="2019-12" db="EMBL/GenBank/DDBJ databases">
        <title>Genomic-based taxomic classification of the family Erythrobacteraceae.</title>
        <authorList>
            <person name="Xu L."/>
        </authorList>
    </citation>
    <scope>NUCLEOTIDE SEQUENCE [LARGE SCALE GENOMIC DNA]</scope>
    <source>
        <strain evidence="3 4">M0322</strain>
    </source>
</reference>
<evidence type="ECO:0000313" key="4">
    <source>
        <dbReference type="Proteomes" id="UP000466966"/>
    </source>
</evidence>
<dbReference type="OrthoDB" id="5240640at2"/>
<evidence type="ECO:0000259" key="2">
    <source>
        <dbReference type="Pfam" id="PF24696"/>
    </source>
</evidence>
<dbReference type="RefSeq" id="WP_160772907.1">
    <property type="nucleotide sequence ID" value="NZ_WTYV01000007.1"/>
</dbReference>
<organism evidence="3 4">
    <name type="scientific">Alteraurantiacibacter buctensis</name>
    <dbReference type="NCBI Taxonomy" id="1503981"/>
    <lineage>
        <taxon>Bacteria</taxon>
        <taxon>Pseudomonadati</taxon>
        <taxon>Pseudomonadota</taxon>
        <taxon>Alphaproteobacteria</taxon>
        <taxon>Sphingomonadales</taxon>
        <taxon>Erythrobacteraceae</taxon>
        <taxon>Alteraurantiacibacter</taxon>
    </lineage>
</organism>
<comment type="caution">
    <text evidence="3">The sequence shown here is derived from an EMBL/GenBank/DDBJ whole genome shotgun (WGS) entry which is preliminary data.</text>
</comment>
<keyword evidence="1" id="KW-0732">Signal</keyword>
<gene>
    <name evidence="3" type="ORF">GRI99_15155</name>
</gene>
<proteinExistence type="predicted"/>
<evidence type="ECO:0000256" key="1">
    <source>
        <dbReference type="SAM" id="SignalP"/>
    </source>
</evidence>
<dbReference type="EMBL" id="WTYV01000007">
    <property type="protein sequence ID" value="MXO72967.1"/>
    <property type="molecule type" value="Genomic_DNA"/>
</dbReference>
<feature type="domain" description="UGSC-like" evidence="2">
    <location>
        <begin position="48"/>
        <end position="198"/>
    </location>
</feature>
<feature type="signal peptide" evidence="1">
    <location>
        <begin position="1"/>
        <end position="39"/>
    </location>
</feature>
<evidence type="ECO:0000313" key="3">
    <source>
        <dbReference type="EMBL" id="MXO72967.1"/>
    </source>
</evidence>
<protein>
    <recommendedName>
        <fullName evidence="2">UGSC-like domain-containing protein</fullName>
    </recommendedName>
</protein>
<dbReference type="AlphaFoldDB" id="A0A844Z361"/>
<accession>A0A844Z361</accession>
<keyword evidence="4" id="KW-1185">Reference proteome</keyword>